<organism evidence="1 2">
    <name type="scientific">Enemella evansiae</name>
    <dbReference type="NCBI Taxonomy" id="2016499"/>
    <lineage>
        <taxon>Bacteria</taxon>
        <taxon>Bacillati</taxon>
        <taxon>Actinomycetota</taxon>
        <taxon>Actinomycetes</taxon>
        <taxon>Propionibacteriales</taxon>
        <taxon>Propionibacteriaceae</taxon>
        <taxon>Enemella</taxon>
    </lineage>
</organism>
<dbReference type="Proteomes" id="UP000215896">
    <property type="component" value="Unassembled WGS sequence"/>
</dbReference>
<dbReference type="EMBL" id="NMVO01000004">
    <property type="protein sequence ID" value="OYO16285.1"/>
    <property type="molecule type" value="Genomic_DNA"/>
</dbReference>
<sequence>MTTLAQYLNVASSEYTTECETEATALVDRHIGTATVPPDIRDRAVLEVAADLFYRRETRNGVVAFGGQDGGASVAPVRVSRDPMKAATDLLRPYLGPGIA</sequence>
<dbReference type="OrthoDB" id="3268579at2"/>
<reference evidence="1 2" key="1">
    <citation type="submission" date="2017-07" db="EMBL/GenBank/DDBJ databases">
        <title>Draft whole genome sequences of clinical Proprionibacteriaceae strains.</title>
        <authorList>
            <person name="Bernier A.-M."/>
            <person name="Bernard K."/>
            <person name="Domingo M.-C."/>
        </authorList>
    </citation>
    <scope>NUCLEOTIDE SEQUENCE [LARGE SCALE GENOMIC DNA]</scope>
    <source>
        <strain evidence="1 2">NML 030167</strain>
    </source>
</reference>
<dbReference type="AlphaFoldDB" id="A0A255GKE1"/>
<evidence type="ECO:0008006" key="3">
    <source>
        <dbReference type="Google" id="ProtNLM"/>
    </source>
</evidence>
<evidence type="ECO:0000313" key="1">
    <source>
        <dbReference type="EMBL" id="OYO16285.1"/>
    </source>
</evidence>
<protein>
    <recommendedName>
        <fullName evidence="3">Phage gp6-like head-tail connector protein</fullName>
    </recommendedName>
</protein>
<keyword evidence="2" id="KW-1185">Reference proteome</keyword>
<name>A0A255GKE1_9ACTN</name>
<gene>
    <name evidence="1" type="ORF">CGZ94_04920</name>
</gene>
<comment type="caution">
    <text evidence="1">The sequence shown here is derived from an EMBL/GenBank/DDBJ whole genome shotgun (WGS) entry which is preliminary data.</text>
</comment>
<dbReference type="RefSeq" id="WP_094404949.1">
    <property type="nucleotide sequence ID" value="NZ_NMVO01000004.1"/>
</dbReference>
<proteinExistence type="predicted"/>
<evidence type="ECO:0000313" key="2">
    <source>
        <dbReference type="Proteomes" id="UP000215896"/>
    </source>
</evidence>
<accession>A0A255GKE1</accession>